<reference evidence="2" key="1">
    <citation type="submission" date="2022-12" db="EMBL/GenBank/DDBJ databases">
        <title>Reference genome sequencing for broad-spectrum identification of bacterial and archaeal isolates by mass spectrometry.</title>
        <authorList>
            <person name="Sekiguchi Y."/>
            <person name="Tourlousse D.M."/>
        </authorList>
    </citation>
    <scope>NUCLEOTIDE SEQUENCE</scope>
    <source>
        <strain evidence="2">TSL-P1</strain>
    </source>
</reference>
<dbReference type="Proteomes" id="UP001144297">
    <property type="component" value="Unassembled WGS sequence"/>
</dbReference>
<gene>
    <name evidence="2" type="ORF">TISLANDTSLP1_04240</name>
</gene>
<keyword evidence="1" id="KW-0732">Signal</keyword>
<proteinExistence type="predicted"/>
<comment type="caution">
    <text evidence="2">The sequence shown here is derived from an EMBL/GenBank/DDBJ whole genome shotgun (WGS) entry which is preliminary data.</text>
</comment>
<dbReference type="EMBL" id="BSDX01000001">
    <property type="protein sequence ID" value="GLI52731.1"/>
    <property type="molecule type" value="Genomic_DNA"/>
</dbReference>
<name>A0A9W6GF56_9BACT</name>
<evidence type="ECO:0000256" key="1">
    <source>
        <dbReference type="SAM" id="SignalP"/>
    </source>
</evidence>
<sequence>MRKKLYLIIVLLFAFLVVGFAVAQNKDNSTAFQKVDYCLAMNVDGKMENMISAKPCTPSGWWCTSSSQCCSGRCTNNVCD</sequence>
<evidence type="ECO:0000313" key="2">
    <source>
        <dbReference type="EMBL" id="GLI52731.1"/>
    </source>
</evidence>
<dbReference type="AlphaFoldDB" id="A0A9W6GF56"/>
<protein>
    <submittedName>
        <fullName evidence="2">Uncharacterized protein</fullName>
    </submittedName>
</protein>
<organism evidence="2 3">
    <name type="scientific">Thermodesulfovibrio yellowstonii</name>
    <dbReference type="NCBI Taxonomy" id="28262"/>
    <lineage>
        <taxon>Bacteria</taxon>
        <taxon>Pseudomonadati</taxon>
        <taxon>Nitrospirota</taxon>
        <taxon>Thermodesulfovibrionia</taxon>
        <taxon>Thermodesulfovibrionales</taxon>
        <taxon>Thermodesulfovibrionaceae</taxon>
        <taxon>Thermodesulfovibrio</taxon>
    </lineage>
</organism>
<evidence type="ECO:0000313" key="3">
    <source>
        <dbReference type="Proteomes" id="UP001144297"/>
    </source>
</evidence>
<feature type="signal peptide" evidence="1">
    <location>
        <begin position="1"/>
        <end position="23"/>
    </location>
</feature>
<feature type="chain" id="PRO_5040977653" evidence="1">
    <location>
        <begin position="24"/>
        <end position="80"/>
    </location>
</feature>
<accession>A0A9W6GF56</accession>
<keyword evidence="3" id="KW-1185">Reference proteome</keyword>